<protein>
    <recommendedName>
        <fullName evidence="3">Tellurite resistance protein TerB</fullName>
    </recommendedName>
</protein>
<dbReference type="Proteomes" id="UP000199400">
    <property type="component" value="Unassembled WGS sequence"/>
</dbReference>
<dbReference type="InterPro" id="IPR029024">
    <property type="entry name" value="TerB-like"/>
</dbReference>
<evidence type="ECO:0008006" key="3">
    <source>
        <dbReference type="Google" id="ProtNLM"/>
    </source>
</evidence>
<dbReference type="AlphaFoldDB" id="A0A1I1U3P0"/>
<dbReference type="Gene3D" id="1.10.3680.10">
    <property type="entry name" value="TerB-like"/>
    <property type="match status" value="1"/>
</dbReference>
<name>A0A1I1U3P0_9BACT</name>
<evidence type="ECO:0000313" key="2">
    <source>
        <dbReference type="Proteomes" id="UP000199400"/>
    </source>
</evidence>
<reference evidence="2" key="1">
    <citation type="submission" date="2016-10" db="EMBL/GenBank/DDBJ databases">
        <authorList>
            <person name="Varghese N."/>
            <person name="Submissions S."/>
        </authorList>
    </citation>
    <scope>NUCLEOTIDE SEQUENCE [LARGE SCALE GENOMIC DNA]</scope>
    <source>
        <strain evidence="2">ATCC 25963</strain>
    </source>
</reference>
<dbReference type="STRING" id="54.SAMN02745121_00939"/>
<keyword evidence="2" id="KW-1185">Reference proteome</keyword>
<organism evidence="1 2">
    <name type="scientific">Nannocystis exedens</name>
    <dbReference type="NCBI Taxonomy" id="54"/>
    <lineage>
        <taxon>Bacteria</taxon>
        <taxon>Pseudomonadati</taxon>
        <taxon>Myxococcota</taxon>
        <taxon>Polyangia</taxon>
        <taxon>Nannocystales</taxon>
        <taxon>Nannocystaceae</taxon>
        <taxon>Nannocystis</taxon>
    </lineage>
</organism>
<sequence>MESQQGSMTPEEIDVFARGLHHLASVDGIDPREAELIADFLREAGASITMDDLKGTSFSKFEAVQVLDKTYLRRIFLKTAIALVHRDGRTSVAERLALAELADVFGLSNVEFVELENEALSAGLA</sequence>
<dbReference type="SUPFAM" id="SSF158682">
    <property type="entry name" value="TerB-like"/>
    <property type="match status" value="1"/>
</dbReference>
<dbReference type="OrthoDB" id="5511913at2"/>
<dbReference type="EMBL" id="FOMX01000003">
    <property type="protein sequence ID" value="SFD65305.1"/>
    <property type="molecule type" value="Genomic_DNA"/>
</dbReference>
<accession>A0A1I1U3P0</accession>
<proteinExistence type="predicted"/>
<gene>
    <name evidence="1" type="ORF">SAMN02745121_00939</name>
</gene>
<evidence type="ECO:0000313" key="1">
    <source>
        <dbReference type="EMBL" id="SFD65305.1"/>
    </source>
</evidence>
<dbReference type="RefSeq" id="WP_096329439.1">
    <property type="nucleotide sequence ID" value="NZ_FOMX01000003.1"/>
</dbReference>